<dbReference type="PROSITE" id="PS00455">
    <property type="entry name" value="AMP_BINDING"/>
    <property type="match status" value="1"/>
</dbReference>
<dbReference type="Gene3D" id="3.40.50.12780">
    <property type="entry name" value="N-terminal domain of ligase-like"/>
    <property type="match status" value="1"/>
</dbReference>
<sequence>MPELHMKHWPPGVPTRIDIPDRSVARNLEATAARLPDKTAVIYYGNHIPYGALWQDVERIAGWLVSMGVKRGDRVVIDMQNSPQWIIAYYAILRADAAVVPANPMYRQGELEHILSDSGARIVIAGTELVETLRPLLASGHLDHILAAAPADMAAPEGRADMPEALRDLSDSDVGGPGLTRWREALAVERAPGPHEAGPEDLALILYTSGTTGQPKGCVHRHRTLQPVIHGYIPLSPYTEATVLLSVMPFFHVTGMQNGMNAPLCAGSTLVQLTRWDVDLALDLIERHRITMWRSITTMVIDAMRALDTRPRDVSSLTLIGAGGAAVPEAVARRLRDLTGLEIIEGYGMSETMGVTHINPFHRPRPQCLGIPIFDVDARVIDLEDGHELGPDQTGEIVISAPQVFDGYWRNPEATAAALTELDGKRFLRTGDIGHYDADGYFYMTDRLKRMINASGFKVWPAEVEALMHRHPDVAEACVVGMTDPRKGESVAAHVVRRPGAELTEAELIAWCRGEMAAYKVPRAVHFTDALPRSGTGKVQWRLLSDRGAGGGVAETEREPG</sequence>
<proteinExistence type="predicted"/>
<keyword evidence="4" id="KW-1185">Reference proteome</keyword>
<dbReference type="NCBIfam" id="NF006181">
    <property type="entry name" value="PRK08314.1"/>
    <property type="match status" value="1"/>
</dbReference>
<keyword evidence="3" id="KW-0436">Ligase</keyword>
<feature type="domain" description="AMP-dependent synthetase/ligase" evidence="1">
    <location>
        <begin position="28"/>
        <end position="409"/>
    </location>
</feature>
<dbReference type="GO" id="GO:0016878">
    <property type="term" value="F:acid-thiol ligase activity"/>
    <property type="evidence" value="ECO:0007669"/>
    <property type="project" value="UniProtKB-ARBA"/>
</dbReference>
<evidence type="ECO:0000259" key="1">
    <source>
        <dbReference type="Pfam" id="PF00501"/>
    </source>
</evidence>
<organism evidence="3 4">
    <name type="scientific">Pseudooceanicola nanhaiensis</name>
    <dbReference type="NCBI Taxonomy" id="375761"/>
    <lineage>
        <taxon>Bacteria</taxon>
        <taxon>Pseudomonadati</taxon>
        <taxon>Pseudomonadota</taxon>
        <taxon>Alphaproteobacteria</taxon>
        <taxon>Rhodobacterales</taxon>
        <taxon>Paracoccaceae</taxon>
        <taxon>Pseudooceanicola</taxon>
    </lineage>
</organism>
<dbReference type="InterPro" id="IPR020845">
    <property type="entry name" value="AMP-binding_CS"/>
</dbReference>
<reference evidence="3" key="2">
    <citation type="submission" date="2020-09" db="EMBL/GenBank/DDBJ databases">
        <authorList>
            <person name="Sun Q."/>
            <person name="Zhou Y."/>
        </authorList>
    </citation>
    <scope>NUCLEOTIDE SEQUENCE</scope>
    <source>
        <strain evidence="3">CGMCC 1.6293</strain>
    </source>
</reference>
<evidence type="ECO:0000259" key="2">
    <source>
        <dbReference type="Pfam" id="PF13193"/>
    </source>
</evidence>
<evidence type="ECO:0000313" key="3">
    <source>
        <dbReference type="EMBL" id="GGM03982.1"/>
    </source>
</evidence>
<dbReference type="InterPro" id="IPR050237">
    <property type="entry name" value="ATP-dep_AMP-bd_enzyme"/>
</dbReference>
<dbReference type="Gene3D" id="3.30.300.30">
    <property type="match status" value="1"/>
</dbReference>
<dbReference type="InterPro" id="IPR042099">
    <property type="entry name" value="ANL_N_sf"/>
</dbReference>
<dbReference type="AlphaFoldDB" id="A0A917SYJ4"/>
<dbReference type="InterPro" id="IPR025110">
    <property type="entry name" value="AMP-bd_C"/>
</dbReference>
<comment type="caution">
    <text evidence="3">The sequence shown here is derived from an EMBL/GenBank/DDBJ whole genome shotgun (WGS) entry which is preliminary data.</text>
</comment>
<dbReference type="EMBL" id="BMLF01000002">
    <property type="protein sequence ID" value="GGM03982.1"/>
    <property type="molecule type" value="Genomic_DNA"/>
</dbReference>
<name>A0A917SYJ4_9RHOB</name>
<accession>A0A917SYJ4</accession>
<dbReference type="PANTHER" id="PTHR43767:SF1">
    <property type="entry name" value="NONRIBOSOMAL PEPTIDE SYNTHASE PES1 (EUROFUNG)-RELATED"/>
    <property type="match status" value="1"/>
</dbReference>
<dbReference type="InterPro" id="IPR000873">
    <property type="entry name" value="AMP-dep_synth/lig_dom"/>
</dbReference>
<dbReference type="RefSeq" id="WP_051630658.1">
    <property type="nucleotide sequence ID" value="NZ_BMLF01000002.1"/>
</dbReference>
<dbReference type="Pfam" id="PF00501">
    <property type="entry name" value="AMP-binding"/>
    <property type="match status" value="1"/>
</dbReference>
<dbReference type="Proteomes" id="UP000649829">
    <property type="component" value="Unassembled WGS sequence"/>
</dbReference>
<gene>
    <name evidence="3" type="ORF">GCM10011534_27150</name>
</gene>
<dbReference type="InterPro" id="IPR045851">
    <property type="entry name" value="AMP-bd_C_sf"/>
</dbReference>
<dbReference type="SUPFAM" id="SSF56801">
    <property type="entry name" value="Acetyl-CoA synthetase-like"/>
    <property type="match status" value="1"/>
</dbReference>
<dbReference type="PANTHER" id="PTHR43767">
    <property type="entry name" value="LONG-CHAIN-FATTY-ACID--COA LIGASE"/>
    <property type="match status" value="1"/>
</dbReference>
<reference evidence="3" key="1">
    <citation type="journal article" date="2014" name="Int. J. Syst. Evol. Microbiol.">
        <title>Complete genome sequence of Corynebacterium casei LMG S-19264T (=DSM 44701T), isolated from a smear-ripened cheese.</title>
        <authorList>
            <consortium name="US DOE Joint Genome Institute (JGI-PGF)"/>
            <person name="Walter F."/>
            <person name="Albersmeier A."/>
            <person name="Kalinowski J."/>
            <person name="Ruckert C."/>
        </authorList>
    </citation>
    <scope>NUCLEOTIDE SEQUENCE</scope>
    <source>
        <strain evidence="3">CGMCC 1.6293</strain>
    </source>
</reference>
<evidence type="ECO:0000313" key="4">
    <source>
        <dbReference type="Proteomes" id="UP000649829"/>
    </source>
</evidence>
<protein>
    <submittedName>
        <fullName evidence="3">Long-chain-fatty-acid--CoA ligase</fullName>
    </submittedName>
</protein>
<dbReference type="Pfam" id="PF13193">
    <property type="entry name" value="AMP-binding_C"/>
    <property type="match status" value="1"/>
</dbReference>
<feature type="domain" description="AMP-binding enzyme C-terminal" evidence="2">
    <location>
        <begin position="463"/>
        <end position="538"/>
    </location>
</feature>